<feature type="transmembrane region" description="Helical" evidence="2">
    <location>
        <begin position="109"/>
        <end position="129"/>
    </location>
</feature>
<accession>A0ABS5IS62</accession>
<keyword evidence="2" id="KW-1133">Transmembrane helix</keyword>
<dbReference type="Proteomes" id="UP000678243">
    <property type="component" value="Unassembled WGS sequence"/>
</dbReference>
<sequence length="202" mass="21026">MERLFYAGGMTSDSDDALSWEGDDHATPRRPGRPRQRETAASPVDPAPVGASSLDDAEIDDPTADASTVPAPSGDRAVMSESAGTAGRAATPSAVAVEDDDAPAGLSNAMLLLVGVVGGIYLLYSIGWIVGGLRLQPLASFLVADAMFLPWFVLAIAAPALWFLATWVLTRGRAAWVRVVLLLAGVVLLVPWPFVTVGVVGS</sequence>
<reference evidence="3 4" key="1">
    <citation type="submission" date="2021-04" db="EMBL/GenBank/DDBJ databases">
        <title>Whole genome analysis of root endophytic bacterium Microbacterium paraoxydans ku-mp colonizing RP-bio226 rice variety.</title>
        <authorList>
            <person name="Ulaganathan K."/>
            <person name="Latha B."/>
        </authorList>
    </citation>
    <scope>NUCLEOTIDE SEQUENCE [LARGE SCALE GENOMIC DNA]</scope>
    <source>
        <strain evidence="4">ku-mp</strain>
    </source>
</reference>
<evidence type="ECO:0000313" key="4">
    <source>
        <dbReference type="Proteomes" id="UP000678243"/>
    </source>
</evidence>
<dbReference type="EMBL" id="JAGTUK010000003">
    <property type="protein sequence ID" value="MBS0025092.1"/>
    <property type="molecule type" value="Genomic_DNA"/>
</dbReference>
<protein>
    <recommendedName>
        <fullName evidence="5">DNA polymerase III subunit gamma/tau</fullName>
    </recommendedName>
</protein>
<evidence type="ECO:0000256" key="2">
    <source>
        <dbReference type="SAM" id="Phobius"/>
    </source>
</evidence>
<feature type="transmembrane region" description="Helical" evidence="2">
    <location>
        <begin position="149"/>
        <end position="169"/>
    </location>
</feature>
<keyword evidence="4" id="KW-1185">Reference proteome</keyword>
<comment type="caution">
    <text evidence="3">The sequence shown here is derived from an EMBL/GenBank/DDBJ whole genome shotgun (WGS) entry which is preliminary data.</text>
</comment>
<feature type="transmembrane region" description="Helical" evidence="2">
    <location>
        <begin position="176"/>
        <end position="195"/>
    </location>
</feature>
<evidence type="ECO:0000256" key="1">
    <source>
        <dbReference type="SAM" id="MobiDB-lite"/>
    </source>
</evidence>
<organism evidence="3 4">
    <name type="scientific">Microbacterium paraoxydans</name>
    <dbReference type="NCBI Taxonomy" id="199592"/>
    <lineage>
        <taxon>Bacteria</taxon>
        <taxon>Bacillati</taxon>
        <taxon>Actinomycetota</taxon>
        <taxon>Actinomycetes</taxon>
        <taxon>Micrococcales</taxon>
        <taxon>Microbacteriaceae</taxon>
        <taxon>Microbacterium</taxon>
    </lineage>
</organism>
<proteinExistence type="predicted"/>
<evidence type="ECO:0000313" key="3">
    <source>
        <dbReference type="EMBL" id="MBS0025092.1"/>
    </source>
</evidence>
<keyword evidence="2" id="KW-0472">Membrane</keyword>
<keyword evidence="2" id="KW-0812">Transmembrane</keyword>
<evidence type="ECO:0008006" key="5">
    <source>
        <dbReference type="Google" id="ProtNLM"/>
    </source>
</evidence>
<feature type="region of interest" description="Disordered" evidence="1">
    <location>
        <begin position="1"/>
        <end position="94"/>
    </location>
</feature>
<gene>
    <name evidence="3" type="ORF">KE274_13365</name>
</gene>
<name>A0ABS5IS62_9MICO</name>